<dbReference type="EMBL" id="QSIO01000001">
    <property type="protein sequence ID" value="RHC96416.1"/>
    <property type="molecule type" value="Genomic_DNA"/>
</dbReference>
<dbReference type="Proteomes" id="UP000285773">
    <property type="component" value="Unassembled WGS sequence"/>
</dbReference>
<protein>
    <submittedName>
        <fullName evidence="2">AzlD domain-containing protein</fullName>
    </submittedName>
</protein>
<sequence length="114" mass="12865">MWGWSVMRVNSSIFMAILASALVTWIPRILPFLLVKYKGLPAPVTRFLKYLPISIIFALVLSSLVDGKIGSLPQFHWLDLVVTIPSLFVAFRYKNLMGTVLFGIVLIALLRLVF</sequence>
<dbReference type="EMBL" id="WMYS01000003">
    <property type="protein sequence ID" value="MTR41494.1"/>
    <property type="molecule type" value="Genomic_DNA"/>
</dbReference>
<feature type="transmembrane region" description="Helical" evidence="1">
    <location>
        <begin position="96"/>
        <end position="113"/>
    </location>
</feature>
<keyword evidence="1" id="KW-1133">Transmembrane helix</keyword>
<evidence type="ECO:0000313" key="2">
    <source>
        <dbReference type="EMBL" id="MTR41494.1"/>
    </source>
</evidence>
<dbReference type="Proteomes" id="UP000430295">
    <property type="component" value="Unassembled WGS sequence"/>
</dbReference>
<reference evidence="2 5" key="2">
    <citation type="journal article" date="2019" name="Nat. Med.">
        <title>A library of human gut bacterial isolates paired with longitudinal multiomics data enables mechanistic microbiome research.</title>
        <authorList>
            <person name="Poyet M."/>
            <person name="Groussin M."/>
            <person name="Gibbons S.M."/>
            <person name="Avila-Pacheco J."/>
            <person name="Jiang X."/>
            <person name="Kearney S.M."/>
            <person name="Perrotta A.R."/>
            <person name="Berdy B."/>
            <person name="Zhao S."/>
            <person name="Lieberman T.D."/>
            <person name="Swanson P.K."/>
            <person name="Smith M."/>
            <person name="Roesemann S."/>
            <person name="Alexander J.E."/>
            <person name="Rich S.A."/>
            <person name="Livny J."/>
            <person name="Vlamakis H."/>
            <person name="Clish C."/>
            <person name="Bullock K."/>
            <person name="Deik A."/>
            <person name="Scott J."/>
            <person name="Pierce K.A."/>
            <person name="Xavier R.J."/>
            <person name="Alm E.J."/>
        </authorList>
    </citation>
    <scope>NUCLEOTIDE SEQUENCE [LARGE SCALE GENOMIC DNA]</scope>
    <source>
        <strain evidence="2 5">BIOML-A18</strain>
    </source>
</reference>
<feature type="transmembrane region" description="Helical" evidence="1">
    <location>
        <begin position="12"/>
        <end position="35"/>
    </location>
</feature>
<evidence type="ECO:0000313" key="4">
    <source>
        <dbReference type="Proteomes" id="UP000285773"/>
    </source>
</evidence>
<evidence type="ECO:0000256" key="1">
    <source>
        <dbReference type="SAM" id="Phobius"/>
    </source>
</evidence>
<reference evidence="3 4" key="1">
    <citation type="submission" date="2018-08" db="EMBL/GenBank/DDBJ databases">
        <title>A genome reference for cultivated species of the human gut microbiota.</title>
        <authorList>
            <person name="Zou Y."/>
            <person name="Xue W."/>
            <person name="Luo G."/>
        </authorList>
    </citation>
    <scope>NUCLEOTIDE SEQUENCE [LARGE SCALE GENOMIC DNA]</scope>
    <source>
        <strain evidence="3 4">AM33-3BH</strain>
    </source>
</reference>
<organism evidence="2 5">
    <name type="scientific">Streptococcus parasanguinis</name>
    <dbReference type="NCBI Taxonomy" id="1318"/>
    <lineage>
        <taxon>Bacteria</taxon>
        <taxon>Bacillati</taxon>
        <taxon>Bacillota</taxon>
        <taxon>Bacilli</taxon>
        <taxon>Lactobacillales</taxon>
        <taxon>Streptococcaceae</taxon>
        <taxon>Streptococcus</taxon>
    </lineage>
</organism>
<dbReference type="Pfam" id="PF05437">
    <property type="entry name" value="AzlD"/>
    <property type="match status" value="1"/>
</dbReference>
<evidence type="ECO:0000313" key="3">
    <source>
        <dbReference type="EMBL" id="RHC96416.1"/>
    </source>
</evidence>
<dbReference type="AlphaFoldDB" id="A0A2I1TU98"/>
<keyword evidence="1" id="KW-0812">Transmembrane</keyword>
<gene>
    <name evidence="3" type="ORF">DW820_04650</name>
    <name evidence="2" type="ORF">GMC75_07410</name>
</gene>
<dbReference type="InterPro" id="IPR008407">
    <property type="entry name" value="Brnchd-chn_aa_trnsp_AzlD"/>
</dbReference>
<keyword evidence="1" id="KW-0472">Membrane</keyword>
<proteinExistence type="predicted"/>
<feature type="transmembrane region" description="Helical" evidence="1">
    <location>
        <begin position="47"/>
        <end position="65"/>
    </location>
</feature>
<accession>A0A2I1TU98</accession>
<evidence type="ECO:0000313" key="5">
    <source>
        <dbReference type="Proteomes" id="UP000430295"/>
    </source>
</evidence>
<name>A0A2I1TU98_STRPA</name>
<comment type="caution">
    <text evidence="2">The sequence shown here is derived from an EMBL/GenBank/DDBJ whole genome shotgun (WGS) entry which is preliminary data.</text>
</comment>